<keyword evidence="2" id="KW-0808">Transferase</keyword>
<dbReference type="Pfam" id="PF00534">
    <property type="entry name" value="Glycos_transf_1"/>
    <property type="match status" value="1"/>
</dbReference>
<proteinExistence type="predicted"/>
<protein>
    <submittedName>
        <fullName evidence="2">Glycosyltransferase family 1 protein</fullName>
    </submittedName>
</protein>
<keyword evidence="3" id="KW-1185">Reference proteome</keyword>
<dbReference type="PANTHER" id="PTHR45947:SF3">
    <property type="entry name" value="SULFOQUINOVOSYL TRANSFERASE SQD2"/>
    <property type="match status" value="1"/>
</dbReference>
<dbReference type="CDD" id="cd03801">
    <property type="entry name" value="GT4_PimA-like"/>
    <property type="match status" value="1"/>
</dbReference>
<dbReference type="OrthoDB" id="139410at2"/>
<dbReference type="GO" id="GO:0016757">
    <property type="term" value="F:glycosyltransferase activity"/>
    <property type="evidence" value="ECO:0007669"/>
    <property type="project" value="TreeGrafter"/>
</dbReference>
<evidence type="ECO:0000259" key="1">
    <source>
        <dbReference type="Pfam" id="PF00534"/>
    </source>
</evidence>
<dbReference type="InterPro" id="IPR001296">
    <property type="entry name" value="Glyco_trans_1"/>
</dbReference>
<organism evidence="2 3">
    <name type="scientific">Flavobacterium tibetense</name>
    <dbReference type="NCBI Taxonomy" id="2233533"/>
    <lineage>
        <taxon>Bacteria</taxon>
        <taxon>Pseudomonadati</taxon>
        <taxon>Bacteroidota</taxon>
        <taxon>Flavobacteriia</taxon>
        <taxon>Flavobacteriales</taxon>
        <taxon>Flavobacteriaceae</taxon>
        <taxon>Flavobacterium</taxon>
    </lineage>
</organism>
<reference evidence="2 3" key="1">
    <citation type="submission" date="2018-06" db="EMBL/GenBank/DDBJ databases">
        <title>Flavobacterium tibetense sp. nov., isolated from a wetland YonghuCo on Tibetan Plateau.</title>
        <authorList>
            <person name="Xing P."/>
            <person name="Phurbu D."/>
            <person name="Lu H."/>
        </authorList>
    </citation>
    <scope>NUCLEOTIDE SEQUENCE [LARGE SCALE GENOMIC DNA]</scope>
    <source>
        <strain evidence="2 3">YH5</strain>
    </source>
</reference>
<name>A0A365P3P2_9FLAO</name>
<dbReference type="SUPFAM" id="SSF53756">
    <property type="entry name" value="UDP-Glycosyltransferase/glycogen phosphorylase"/>
    <property type="match status" value="1"/>
</dbReference>
<gene>
    <name evidence="2" type="ORF">DPN68_03040</name>
</gene>
<sequence length="339" mass="37891">MKVRLLYLGNQLSKHGLNATTIETLGPELERLGFEMVYASSKKSFLFRLLDMLWATIVHRNKVSYILIDTYSTKAFWYAFLCAQLARLLKIKYIPILHGGNLPNRLKSNPKLCSRLFANAYKNVAPSGYLKQAFENEGFTNVVLIPNAIEIEKYTFKNRATLAPKLLWVRAFASIYNPEMAVRVLQQLQKTYPEATLTMVGPDKDGSLQTTKAVAASLGITVTFTGQLTKEAWWQLAAEHDIFINTTHFDNTPVSVLEAMALGLPVVSTNVGGIPYLIAHDVNGKLVPDADANAMVAAVTQLLQQPDQTQLLIQKAHSYVTQMDWEVVKEMWVEVLGKG</sequence>
<dbReference type="PANTHER" id="PTHR45947">
    <property type="entry name" value="SULFOQUINOVOSYL TRANSFERASE SQD2"/>
    <property type="match status" value="1"/>
</dbReference>
<dbReference type="AlphaFoldDB" id="A0A365P3P2"/>
<feature type="domain" description="Glycosyl transferase family 1" evidence="1">
    <location>
        <begin position="163"/>
        <end position="316"/>
    </location>
</feature>
<dbReference type="EMBL" id="QLST01000003">
    <property type="protein sequence ID" value="RBA29155.1"/>
    <property type="molecule type" value="Genomic_DNA"/>
</dbReference>
<dbReference type="Gene3D" id="3.40.50.2000">
    <property type="entry name" value="Glycogen Phosphorylase B"/>
    <property type="match status" value="2"/>
</dbReference>
<dbReference type="InterPro" id="IPR050194">
    <property type="entry name" value="Glycosyltransferase_grp1"/>
</dbReference>
<comment type="caution">
    <text evidence="2">The sequence shown here is derived from an EMBL/GenBank/DDBJ whole genome shotgun (WGS) entry which is preliminary data.</text>
</comment>
<evidence type="ECO:0000313" key="2">
    <source>
        <dbReference type="EMBL" id="RBA29155.1"/>
    </source>
</evidence>
<evidence type="ECO:0000313" key="3">
    <source>
        <dbReference type="Proteomes" id="UP000253319"/>
    </source>
</evidence>
<dbReference type="Proteomes" id="UP000253319">
    <property type="component" value="Unassembled WGS sequence"/>
</dbReference>
<accession>A0A365P3P2</accession>